<dbReference type="RefSeq" id="WP_145436170.1">
    <property type="nucleotide sequence ID" value="NZ_CP036339.1"/>
</dbReference>
<protein>
    <recommendedName>
        <fullName evidence="3">RedB protein</fullName>
    </recommendedName>
</protein>
<name>A0A517U6R1_9BACT</name>
<dbReference type="Gene3D" id="3.40.30.10">
    <property type="entry name" value="Glutaredoxin"/>
    <property type="match status" value="1"/>
</dbReference>
<reference evidence="1 2" key="1">
    <citation type="submission" date="2019-02" db="EMBL/GenBank/DDBJ databases">
        <title>Deep-cultivation of Planctomycetes and their phenomic and genomic characterization uncovers novel biology.</title>
        <authorList>
            <person name="Wiegand S."/>
            <person name="Jogler M."/>
            <person name="Boedeker C."/>
            <person name="Pinto D."/>
            <person name="Vollmers J."/>
            <person name="Rivas-Marin E."/>
            <person name="Kohn T."/>
            <person name="Peeters S.H."/>
            <person name="Heuer A."/>
            <person name="Rast P."/>
            <person name="Oberbeckmann S."/>
            <person name="Bunk B."/>
            <person name="Jeske O."/>
            <person name="Meyerdierks A."/>
            <person name="Storesund J.E."/>
            <person name="Kallscheuer N."/>
            <person name="Luecker S."/>
            <person name="Lage O.M."/>
            <person name="Pohl T."/>
            <person name="Merkel B.J."/>
            <person name="Hornburger P."/>
            <person name="Mueller R.-W."/>
            <person name="Bruemmer F."/>
            <person name="Labrenz M."/>
            <person name="Spormann A.M."/>
            <person name="Op den Camp H."/>
            <person name="Overmann J."/>
            <person name="Amann R."/>
            <person name="Jetten M.S.M."/>
            <person name="Mascher T."/>
            <person name="Medema M.H."/>
            <person name="Devos D.P."/>
            <person name="Kaster A.-K."/>
            <person name="Ovreas L."/>
            <person name="Rohde M."/>
            <person name="Galperin M.Y."/>
            <person name="Jogler C."/>
        </authorList>
    </citation>
    <scope>NUCLEOTIDE SEQUENCE [LARGE SCALE GENOMIC DNA]</scope>
    <source>
        <strain evidence="1 2">I41</strain>
    </source>
</reference>
<sequence length="249" mass="26610">MRDLSPPTRSNDRLSWTLGAALIVWMALAAAGWYGISAHGFNGAATSTADVAMQWPAESTIERMTGRPTLVLFLHPMCPCSRATLAELERLPVLAPNEALPEVCIVAAAPRSVGELWWSSSNLARAARLPNAHVFRDPGGVVTALFNARVSGSVLLFDATGRRLYAGGVTMARGHAGDNVGLQAITRLLRDHQAKVVAIPAWGCELVREASLPAAARSDTADADHLPREERAFAGFRAVRSRSRGADPI</sequence>
<keyword evidence="2" id="KW-1185">Reference proteome</keyword>
<gene>
    <name evidence="1" type="ORF">I41_55540</name>
</gene>
<proteinExistence type="predicted"/>
<dbReference type="InterPro" id="IPR036249">
    <property type="entry name" value="Thioredoxin-like_sf"/>
</dbReference>
<dbReference type="EMBL" id="CP036339">
    <property type="protein sequence ID" value="QDT76304.1"/>
    <property type="molecule type" value="Genomic_DNA"/>
</dbReference>
<dbReference type="Proteomes" id="UP000317909">
    <property type="component" value="Chromosome"/>
</dbReference>
<dbReference type="OrthoDB" id="1495450at2"/>
<organism evidence="1 2">
    <name type="scientific">Lacipirellula limnantheis</name>
    <dbReference type="NCBI Taxonomy" id="2528024"/>
    <lineage>
        <taxon>Bacteria</taxon>
        <taxon>Pseudomonadati</taxon>
        <taxon>Planctomycetota</taxon>
        <taxon>Planctomycetia</taxon>
        <taxon>Pirellulales</taxon>
        <taxon>Lacipirellulaceae</taxon>
        <taxon>Lacipirellula</taxon>
    </lineage>
</organism>
<evidence type="ECO:0000313" key="1">
    <source>
        <dbReference type="EMBL" id="QDT76304.1"/>
    </source>
</evidence>
<evidence type="ECO:0000313" key="2">
    <source>
        <dbReference type="Proteomes" id="UP000317909"/>
    </source>
</evidence>
<dbReference type="SUPFAM" id="SSF52833">
    <property type="entry name" value="Thioredoxin-like"/>
    <property type="match status" value="1"/>
</dbReference>
<evidence type="ECO:0008006" key="3">
    <source>
        <dbReference type="Google" id="ProtNLM"/>
    </source>
</evidence>
<accession>A0A517U6R1</accession>
<dbReference type="KEGG" id="llh:I41_55540"/>
<dbReference type="AlphaFoldDB" id="A0A517U6R1"/>